<accession>A0ABQ2S2U5</accession>
<evidence type="ECO:0000313" key="2">
    <source>
        <dbReference type="Proteomes" id="UP000644548"/>
    </source>
</evidence>
<comment type="caution">
    <text evidence="1">The sequence shown here is derived from an EMBL/GenBank/DDBJ whole genome shotgun (WGS) entry which is preliminary data.</text>
</comment>
<name>A0ABQ2S2U5_9DEIO</name>
<protein>
    <submittedName>
        <fullName evidence="1">Uncharacterized protein</fullName>
    </submittedName>
</protein>
<proteinExistence type="predicted"/>
<gene>
    <name evidence="1" type="ORF">GCM10008960_12170</name>
</gene>
<reference evidence="2" key="1">
    <citation type="journal article" date="2019" name="Int. J. Syst. Evol. Microbiol.">
        <title>The Global Catalogue of Microorganisms (GCM) 10K type strain sequencing project: providing services to taxonomists for standard genome sequencing and annotation.</title>
        <authorList>
            <consortium name="The Broad Institute Genomics Platform"/>
            <consortium name="The Broad Institute Genome Sequencing Center for Infectious Disease"/>
            <person name="Wu L."/>
            <person name="Ma J."/>
        </authorList>
    </citation>
    <scope>NUCLEOTIDE SEQUENCE [LARGE SCALE GENOMIC DNA]</scope>
    <source>
        <strain evidence="2">JCM 31405</strain>
    </source>
</reference>
<sequence>MGMNVTRHFSDTRTEEGRVRILVQTSQFVLEAEGPGWHHRSVHPDLGDVTLELAWLPGLGACLYGQVLEDLVRQVQRDGTAAEFGGTDLPGAA</sequence>
<dbReference type="EMBL" id="BMQN01000001">
    <property type="protein sequence ID" value="GGR86600.1"/>
    <property type="molecule type" value="Genomic_DNA"/>
</dbReference>
<dbReference type="Proteomes" id="UP000644548">
    <property type="component" value="Unassembled WGS sequence"/>
</dbReference>
<keyword evidence="2" id="KW-1185">Reference proteome</keyword>
<organism evidence="1 2">
    <name type="scientific">Deinococcus sedimenti</name>
    <dbReference type="NCBI Taxonomy" id="1867090"/>
    <lineage>
        <taxon>Bacteria</taxon>
        <taxon>Thermotogati</taxon>
        <taxon>Deinococcota</taxon>
        <taxon>Deinococci</taxon>
        <taxon>Deinococcales</taxon>
        <taxon>Deinococcaceae</taxon>
        <taxon>Deinococcus</taxon>
    </lineage>
</organism>
<evidence type="ECO:0000313" key="1">
    <source>
        <dbReference type="EMBL" id="GGR86600.1"/>
    </source>
</evidence>